<dbReference type="InterPro" id="IPR048661">
    <property type="entry name" value="CPL1-like"/>
</dbReference>
<organism evidence="4 5">
    <name type="scientific">Rickenella mellea</name>
    <dbReference type="NCBI Taxonomy" id="50990"/>
    <lineage>
        <taxon>Eukaryota</taxon>
        <taxon>Fungi</taxon>
        <taxon>Dikarya</taxon>
        <taxon>Basidiomycota</taxon>
        <taxon>Agaricomycotina</taxon>
        <taxon>Agaricomycetes</taxon>
        <taxon>Hymenochaetales</taxon>
        <taxon>Rickenellaceae</taxon>
        <taxon>Rickenella</taxon>
    </lineage>
</organism>
<dbReference type="SUPFAM" id="SSF57184">
    <property type="entry name" value="Growth factor receptor domain"/>
    <property type="match status" value="2"/>
</dbReference>
<evidence type="ECO:0000313" key="4">
    <source>
        <dbReference type="EMBL" id="TDL24274.1"/>
    </source>
</evidence>
<dbReference type="InterPro" id="IPR011641">
    <property type="entry name" value="Tyr-kin_ephrin_A/B_rcpt-like"/>
</dbReference>
<evidence type="ECO:0000313" key="5">
    <source>
        <dbReference type="Proteomes" id="UP000294933"/>
    </source>
</evidence>
<feature type="domain" description="Tyrosine-protein kinase ephrin type A/B receptor-like" evidence="2">
    <location>
        <begin position="45"/>
        <end position="77"/>
    </location>
</feature>
<gene>
    <name evidence="4" type="ORF">BD410DRAFT_115549</name>
</gene>
<feature type="signal peptide" evidence="1">
    <location>
        <begin position="1"/>
        <end position="23"/>
    </location>
</feature>
<dbReference type="Gene3D" id="2.10.50.10">
    <property type="entry name" value="Tumor Necrosis Factor Receptor, subunit A, domain 2"/>
    <property type="match status" value="3"/>
</dbReference>
<feature type="chain" id="PRO_5021306262" evidence="1">
    <location>
        <begin position="24"/>
        <end position="449"/>
    </location>
</feature>
<dbReference type="Proteomes" id="UP000294933">
    <property type="component" value="Unassembled WGS sequence"/>
</dbReference>
<evidence type="ECO:0000256" key="1">
    <source>
        <dbReference type="SAM" id="SignalP"/>
    </source>
</evidence>
<reference evidence="4 5" key="1">
    <citation type="submission" date="2018-06" db="EMBL/GenBank/DDBJ databases">
        <title>A transcriptomic atlas of mushroom development highlights an independent origin of complex multicellularity.</title>
        <authorList>
            <consortium name="DOE Joint Genome Institute"/>
            <person name="Krizsan K."/>
            <person name="Almasi E."/>
            <person name="Merenyi Z."/>
            <person name="Sahu N."/>
            <person name="Viragh M."/>
            <person name="Koszo T."/>
            <person name="Mondo S."/>
            <person name="Kiss B."/>
            <person name="Balint B."/>
            <person name="Kues U."/>
            <person name="Barry K."/>
            <person name="Hegedus J.C."/>
            <person name="Henrissat B."/>
            <person name="Johnson J."/>
            <person name="Lipzen A."/>
            <person name="Ohm R."/>
            <person name="Nagy I."/>
            <person name="Pangilinan J."/>
            <person name="Yan J."/>
            <person name="Xiong Y."/>
            <person name="Grigoriev I.V."/>
            <person name="Hibbett D.S."/>
            <person name="Nagy L.G."/>
        </authorList>
    </citation>
    <scope>NUCLEOTIDE SEQUENCE [LARGE SCALE GENOMIC DNA]</scope>
    <source>
        <strain evidence="4 5">SZMC22713</strain>
    </source>
</reference>
<dbReference type="Pfam" id="PF07699">
    <property type="entry name" value="Ephrin_rec_like"/>
    <property type="match status" value="2"/>
</dbReference>
<name>A0A4Y7Q9K7_9AGAM</name>
<dbReference type="Gene3D" id="2.10.50.30">
    <property type="entry name" value="GPCR, family 3, nine cysteines domain"/>
    <property type="match status" value="1"/>
</dbReference>
<keyword evidence="5" id="KW-1185">Reference proteome</keyword>
<dbReference type="OrthoDB" id="439917at2759"/>
<dbReference type="Pfam" id="PF21671">
    <property type="entry name" value="CPL1-like"/>
    <property type="match status" value="1"/>
</dbReference>
<accession>A0A4Y7Q9K7</accession>
<dbReference type="AlphaFoldDB" id="A0A4Y7Q9K7"/>
<feature type="domain" description="Tyrosine-protein kinase ephrin type A/B receptor-like" evidence="2">
    <location>
        <begin position="227"/>
        <end position="271"/>
    </location>
</feature>
<dbReference type="InterPro" id="IPR009030">
    <property type="entry name" value="Growth_fac_rcpt_cys_sf"/>
</dbReference>
<dbReference type="PANTHER" id="PTHR46967:SF2">
    <property type="entry name" value="SUSHI, VON WILLEBRAND FACTOR TYPE A, EGF AND PENTRAXIN DOMAIN-CONTAINING PROTEIN 1-LIKE"/>
    <property type="match status" value="1"/>
</dbReference>
<dbReference type="STRING" id="50990.A0A4Y7Q9K7"/>
<protein>
    <submittedName>
        <fullName evidence="4">Uncharacterized protein</fullName>
    </submittedName>
</protein>
<feature type="domain" description="Protein CPL1-like" evidence="3">
    <location>
        <begin position="368"/>
        <end position="435"/>
    </location>
</feature>
<dbReference type="SMART" id="SM01411">
    <property type="entry name" value="Ephrin_rec_like"/>
    <property type="match status" value="6"/>
</dbReference>
<sequence>MVFYPQRLVFFVVAFTLATTAVAPNPSCPAGKFRQYGQCSPCAAGTYSHAGDSSCTPCSPGTFSTGGAAQCSRCPNGSISPEGAESCHQCPSGTIPASNAKSCSTCPRGTAPNQDSSACVPIPPQCSAGSFLKDGHCEPCPAGKYSLADAMSCTDCPAGTFSTGGAAQCSRCPNGAISGAGAQSCTQCPGGSIPASNGKSCSTCPRGTAPNQDSSACVPTAPQCPAGKFSSDGRCQPCPAGTFSREPGSTSCEECPEDTYSASGATSCQHCEPGHGCGRRSPPGQCKPKGCKPGHHKWLGLCLPCPRDTYEDGGRCKPCQHGLSSPPGSTTCHPSPSHRVKQPRSQTALTCNMPGFMQCRIATGSSAYECIDTQNTLDSCGGCVAFDGDKPGLNNNGRDCSVIEHANAVRCSKGRCVVESCRGDFEVSEDKESCVKSLRGVPRFHHHEV</sequence>
<proteinExistence type="predicted"/>
<keyword evidence="1" id="KW-0732">Signal</keyword>
<evidence type="ECO:0000259" key="3">
    <source>
        <dbReference type="Pfam" id="PF21671"/>
    </source>
</evidence>
<dbReference type="InterPro" id="IPR038550">
    <property type="entry name" value="GPCR_3_9-Cys_sf"/>
</dbReference>
<dbReference type="VEuPathDB" id="FungiDB:BD410DRAFT_115549"/>
<evidence type="ECO:0000259" key="2">
    <source>
        <dbReference type="Pfam" id="PF07699"/>
    </source>
</evidence>
<dbReference type="EMBL" id="ML170167">
    <property type="protein sequence ID" value="TDL24274.1"/>
    <property type="molecule type" value="Genomic_DNA"/>
</dbReference>
<dbReference type="PANTHER" id="PTHR46967">
    <property type="entry name" value="INSULIN-LIKE GROWTH FACTOR BINDING PROTEIN,N-TERMINAL"/>
    <property type="match status" value="1"/>
</dbReference>